<feature type="region of interest" description="Disordered" evidence="1">
    <location>
        <begin position="69"/>
        <end position="137"/>
    </location>
</feature>
<sequence>MTMRNELYIKLCYASSNWELYALEVQGRVIYNHEDDEGAQGGGKGGAAAAGASRRAAFAELAVCADRGHGDGVKDRGGAGGGGGGGRGKGGGGGEDTGDSDVPVTGGGRNGGGKSRAGEGSSGGGGDPRGGGSQQGGVLTACVRATRAGSYVEVGLREDPTAAVAAAGRCSVRVPLLEPPLDRPGATVADLMGAATQLLRNRYTTVTLAAPDSAQLLLLADPREEDTVTVMLRPAAAVSAVLVPGDKLVLEGVTCSAGASSFDYGPVFRAHS</sequence>
<organism evidence="2 3">
    <name type="scientific">Gonium pectorale</name>
    <name type="common">Green alga</name>
    <dbReference type="NCBI Taxonomy" id="33097"/>
    <lineage>
        <taxon>Eukaryota</taxon>
        <taxon>Viridiplantae</taxon>
        <taxon>Chlorophyta</taxon>
        <taxon>core chlorophytes</taxon>
        <taxon>Chlorophyceae</taxon>
        <taxon>CS clade</taxon>
        <taxon>Chlamydomonadales</taxon>
        <taxon>Volvocaceae</taxon>
        <taxon>Gonium</taxon>
    </lineage>
</organism>
<gene>
    <name evidence="2" type="ORF">GPECTOR_26g469</name>
</gene>
<proteinExistence type="predicted"/>
<evidence type="ECO:0000256" key="1">
    <source>
        <dbReference type="SAM" id="MobiDB-lite"/>
    </source>
</evidence>
<keyword evidence="3" id="KW-1185">Reference proteome</keyword>
<name>A0A150GFH2_GONPE</name>
<accession>A0A150GFH2</accession>
<reference evidence="3" key="1">
    <citation type="journal article" date="2016" name="Nat. Commun.">
        <title>The Gonium pectorale genome demonstrates co-option of cell cycle regulation during the evolution of multicellularity.</title>
        <authorList>
            <person name="Hanschen E.R."/>
            <person name="Marriage T.N."/>
            <person name="Ferris P.J."/>
            <person name="Hamaji T."/>
            <person name="Toyoda A."/>
            <person name="Fujiyama A."/>
            <person name="Neme R."/>
            <person name="Noguchi H."/>
            <person name="Minakuchi Y."/>
            <person name="Suzuki M."/>
            <person name="Kawai-Toyooka H."/>
            <person name="Smith D.R."/>
            <person name="Sparks H."/>
            <person name="Anderson J."/>
            <person name="Bakaric R."/>
            <person name="Luria V."/>
            <person name="Karger A."/>
            <person name="Kirschner M.W."/>
            <person name="Durand P.M."/>
            <person name="Michod R.E."/>
            <person name="Nozaki H."/>
            <person name="Olson B.J."/>
        </authorList>
    </citation>
    <scope>NUCLEOTIDE SEQUENCE [LARGE SCALE GENOMIC DNA]</scope>
    <source>
        <strain evidence="3">NIES-2863</strain>
    </source>
</reference>
<protein>
    <submittedName>
        <fullName evidence="2">Uncharacterized protein</fullName>
    </submittedName>
</protein>
<feature type="compositionally biased region" description="Gly residues" evidence="1">
    <location>
        <begin position="105"/>
        <end position="135"/>
    </location>
</feature>
<comment type="caution">
    <text evidence="2">The sequence shown here is derived from an EMBL/GenBank/DDBJ whole genome shotgun (WGS) entry which is preliminary data.</text>
</comment>
<evidence type="ECO:0000313" key="3">
    <source>
        <dbReference type="Proteomes" id="UP000075714"/>
    </source>
</evidence>
<evidence type="ECO:0000313" key="2">
    <source>
        <dbReference type="EMBL" id="KXZ48566.1"/>
    </source>
</evidence>
<dbReference type="Proteomes" id="UP000075714">
    <property type="component" value="Unassembled WGS sequence"/>
</dbReference>
<feature type="compositionally biased region" description="Gly residues" evidence="1">
    <location>
        <begin position="78"/>
        <end position="95"/>
    </location>
</feature>
<dbReference type="EMBL" id="LSYV01000027">
    <property type="protein sequence ID" value="KXZ48566.1"/>
    <property type="molecule type" value="Genomic_DNA"/>
</dbReference>
<dbReference type="AlphaFoldDB" id="A0A150GFH2"/>